<dbReference type="Proteomes" id="UP000033632">
    <property type="component" value="Unassembled WGS sequence"/>
</dbReference>
<evidence type="ECO:0000256" key="1">
    <source>
        <dbReference type="ARBA" id="ARBA00004418"/>
    </source>
</evidence>
<keyword evidence="3" id="KW-0574">Periplasm</keyword>
<comment type="subcellular location">
    <subcellularLocation>
        <location evidence="1">Periplasm</location>
    </subcellularLocation>
</comment>
<sequence>MVAIGACMAPAASAQEVSGEISFAWWGAEARNRAILEVVAAFEEAHPGVKVLPQPTEFARHWDRVTVQAAAGQVPCIPMMQTRYQVRYENLGALLPLDDLIAEGKIDVSTIPEELIEGHRNADGNLYTLPIGLWFETYQYNWTRLEPTGVGEPQNDWTYEDYIEWARQARTELDEGVYPLSQLGTSITQFQMYAQARGEDLFDGVEPGFSEETLADWFRLWATASEERLAPDMAMSAEEPTATPQTYMAQGITLSRTGGDVTASELQAVLNELDGSVVHQAKSPNGNNPLVSGSHTLAISTNCANVDAAAAFIDFWLNDEPAAVRLQSQVGLVPSASLLEAQAADPNSPPTLVDRIEMYTDFADTYGVRIDVWPDNTQHLVNEFRDIYQQVGFGQSSPEDAASQFAEEVRRSLALN</sequence>
<dbReference type="AlphaFoldDB" id="A0A0F5FTU0"/>
<name>A0A0F5FTU0_9HYPH</name>
<protein>
    <recommendedName>
        <fullName evidence="6">ABC transporter substrate-binding protein</fullName>
    </recommendedName>
</protein>
<dbReference type="InterPro" id="IPR050490">
    <property type="entry name" value="Bact_solute-bd_prot1"/>
</dbReference>
<comment type="similarity">
    <text evidence="2">Belongs to the bacterial solute-binding protein 1 family.</text>
</comment>
<reference evidence="4 5" key="1">
    <citation type="submission" date="2015-03" db="EMBL/GenBank/DDBJ databases">
        <authorList>
            <person name="Hassan Y.I."/>
            <person name="Lepp D."/>
            <person name="Li X.-Z."/>
            <person name="Zhou T."/>
        </authorList>
    </citation>
    <scope>NUCLEOTIDE SEQUENCE [LARGE SCALE GENOMIC DNA]</scope>
    <source>
        <strain evidence="4 5">BD-c194</strain>
    </source>
</reference>
<organism evidence="4 5">
    <name type="scientific">Devosia geojensis</name>
    <dbReference type="NCBI Taxonomy" id="443610"/>
    <lineage>
        <taxon>Bacteria</taxon>
        <taxon>Pseudomonadati</taxon>
        <taxon>Pseudomonadota</taxon>
        <taxon>Alphaproteobacteria</taxon>
        <taxon>Hyphomicrobiales</taxon>
        <taxon>Devosiaceae</taxon>
        <taxon>Devosia</taxon>
    </lineage>
</organism>
<keyword evidence="5" id="KW-1185">Reference proteome</keyword>
<dbReference type="SUPFAM" id="SSF53850">
    <property type="entry name" value="Periplasmic binding protein-like II"/>
    <property type="match status" value="1"/>
</dbReference>
<evidence type="ECO:0000256" key="3">
    <source>
        <dbReference type="ARBA" id="ARBA00022764"/>
    </source>
</evidence>
<dbReference type="GO" id="GO:0042597">
    <property type="term" value="C:periplasmic space"/>
    <property type="evidence" value="ECO:0007669"/>
    <property type="project" value="UniProtKB-SubCell"/>
</dbReference>
<evidence type="ECO:0000313" key="4">
    <source>
        <dbReference type="EMBL" id="KKB12286.1"/>
    </source>
</evidence>
<dbReference type="InterPro" id="IPR006059">
    <property type="entry name" value="SBP"/>
</dbReference>
<dbReference type="PATRIC" id="fig|443610.3.peg.4284"/>
<gene>
    <name evidence="4" type="ORF">VE25_08535</name>
</gene>
<dbReference type="STRING" id="443610.VE25_08535"/>
<evidence type="ECO:0000313" key="5">
    <source>
        <dbReference type="Proteomes" id="UP000033632"/>
    </source>
</evidence>
<dbReference type="PANTHER" id="PTHR43649">
    <property type="entry name" value="ARABINOSE-BINDING PROTEIN-RELATED"/>
    <property type="match status" value="1"/>
</dbReference>
<dbReference type="Pfam" id="PF01547">
    <property type="entry name" value="SBP_bac_1"/>
    <property type="match status" value="1"/>
</dbReference>
<evidence type="ECO:0000256" key="2">
    <source>
        <dbReference type="ARBA" id="ARBA00008520"/>
    </source>
</evidence>
<dbReference type="EMBL" id="JZEX01000087">
    <property type="protein sequence ID" value="KKB12286.1"/>
    <property type="molecule type" value="Genomic_DNA"/>
</dbReference>
<evidence type="ECO:0008006" key="6">
    <source>
        <dbReference type="Google" id="ProtNLM"/>
    </source>
</evidence>
<dbReference type="PANTHER" id="PTHR43649:SF11">
    <property type="entry name" value="ABC TRANSPORTER SUBSTRATE-BINDING PROTEIN YESO-RELATED"/>
    <property type="match status" value="1"/>
</dbReference>
<comment type="caution">
    <text evidence="4">The sequence shown here is derived from an EMBL/GenBank/DDBJ whole genome shotgun (WGS) entry which is preliminary data.</text>
</comment>
<dbReference type="Gene3D" id="3.40.190.10">
    <property type="entry name" value="Periplasmic binding protein-like II"/>
    <property type="match status" value="2"/>
</dbReference>
<accession>A0A0F5FTU0</accession>
<proteinExistence type="inferred from homology"/>